<keyword evidence="4" id="KW-1133">Transmembrane helix</keyword>
<keyword evidence="1" id="KW-0880">Kelch repeat</keyword>
<feature type="region of interest" description="Disordered" evidence="3">
    <location>
        <begin position="484"/>
        <end position="503"/>
    </location>
</feature>
<keyword evidence="2" id="KW-0677">Repeat</keyword>
<dbReference type="SUPFAM" id="SSF117281">
    <property type="entry name" value="Kelch motif"/>
    <property type="match status" value="1"/>
</dbReference>
<protein>
    <recommendedName>
        <fullName evidence="8">Galactose oxidase</fullName>
    </recommendedName>
</protein>
<sequence>MKTRAGISLVQIAIVGLSLLPNLSIAQQQASDSRSFFSTIVFNNAIFGVGGEETPDFSVLNYTDGIHLNSLRWHYLNQTGTSTYKYGVAFKGTNNDFLLRAGANSNDFMENMVSCAFESDLNVKCVPAITQIPRPPVTALMTASIHPKTGIAYYYGGLPVTNRVYTSSNAMKKYQHCTKSSEFIELDTTQSPMPWKHSNPAYPNQHRPGRAGHSSNIINNQIFIMGGITYGANVSKALPEGTWADFNSVLVYDLDSNTAATVATYGDIPPVRFGYSAVPGPDGRSIVMFGGYVPNSEADVTVASPDVYVLDTCTLAWSKKSVGGTSPPGLFAHGAASINNYMVVMMGKTSQNSYNPSVYILDMNNWKWVTDVDAGSLIPTNSPSAQCQFTIPNVNEVTFKPLDYDFSVIQNPLAPISDTAKKEGFGIGFTFFALIIIGIIGYYYYKRRTRRRSNPMNPRWMRTMTSSERSHSRDYPLFVYNKELDRDNPNNPHRPTPTAAAAFSPHEVKTYTASDHEQWEQQLNGETHNDKNSISQDIWERMRGLSSNGEEVKSPQNRKIMDV</sequence>
<evidence type="ECO:0000256" key="4">
    <source>
        <dbReference type="SAM" id="Phobius"/>
    </source>
</evidence>
<feature type="chain" id="PRO_5012710261" description="Galactose oxidase" evidence="5">
    <location>
        <begin position="27"/>
        <end position="563"/>
    </location>
</feature>
<keyword evidence="4" id="KW-0812">Transmembrane</keyword>
<reference evidence="6 7" key="1">
    <citation type="journal article" date="2016" name="Proc. Natl. Acad. Sci. U.S.A.">
        <title>Lipid metabolic changes in an early divergent fungus govern the establishment of a mutualistic symbiosis with endobacteria.</title>
        <authorList>
            <person name="Lastovetsky O.A."/>
            <person name="Gaspar M.L."/>
            <person name="Mondo S.J."/>
            <person name="LaButti K.M."/>
            <person name="Sandor L."/>
            <person name="Grigoriev I.V."/>
            <person name="Henry S.A."/>
            <person name="Pawlowska T.E."/>
        </authorList>
    </citation>
    <scope>NUCLEOTIDE SEQUENCE [LARGE SCALE GENOMIC DNA]</scope>
    <source>
        <strain evidence="6 7">ATCC 11559</strain>
    </source>
</reference>
<evidence type="ECO:0000256" key="2">
    <source>
        <dbReference type="ARBA" id="ARBA00022737"/>
    </source>
</evidence>
<organism evidence="6 7">
    <name type="scientific">Rhizopus microsporus</name>
    <dbReference type="NCBI Taxonomy" id="58291"/>
    <lineage>
        <taxon>Eukaryota</taxon>
        <taxon>Fungi</taxon>
        <taxon>Fungi incertae sedis</taxon>
        <taxon>Mucoromycota</taxon>
        <taxon>Mucoromycotina</taxon>
        <taxon>Mucoromycetes</taxon>
        <taxon>Mucorales</taxon>
        <taxon>Mucorineae</taxon>
        <taxon>Rhizopodaceae</taxon>
        <taxon>Rhizopus</taxon>
    </lineage>
</organism>
<keyword evidence="5" id="KW-0732">Signal</keyword>
<dbReference type="Gene3D" id="2.120.10.80">
    <property type="entry name" value="Kelch-type beta propeller"/>
    <property type="match status" value="1"/>
</dbReference>
<feature type="transmembrane region" description="Helical" evidence="4">
    <location>
        <begin position="425"/>
        <end position="445"/>
    </location>
</feature>
<proteinExistence type="predicted"/>
<evidence type="ECO:0000256" key="1">
    <source>
        <dbReference type="ARBA" id="ARBA00022441"/>
    </source>
</evidence>
<evidence type="ECO:0008006" key="8">
    <source>
        <dbReference type="Google" id="ProtNLM"/>
    </source>
</evidence>
<evidence type="ECO:0000313" key="7">
    <source>
        <dbReference type="Proteomes" id="UP000242381"/>
    </source>
</evidence>
<accession>A0A1X0RMZ7</accession>
<dbReference type="Proteomes" id="UP000242381">
    <property type="component" value="Unassembled WGS sequence"/>
</dbReference>
<dbReference type="PANTHER" id="PTHR46093:SF3">
    <property type="entry name" value="ACYL-COA-BINDING DOMAIN-CONTAINING PROTEIN 4"/>
    <property type="match status" value="1"/>
</dbReference>
<evidence type="ECO:0000256" key="5">
    <source>
        <dbReference type="SAM" id="SignalP"/>
    </source>
</evidence>
<gene>
    <name evidence="6" type="ORF">BCV71DRAFT_239356</name>
</gene>
<name>A0A1X0RMZ7_RHIZD</name>
<evidence type="ECO:0000313" key="6">
    <source>
        <dbReference type="EMBL" id="ORE13344.1"/>
    </source>
</evidence>
<dbReference type="InterPro" id="IPR015915">
    <property type="entry name" value="Kelch-typ_b-propeller"/>
</dbReference>
<keyword evidence="4" id="KW-0472">Membrane</keyword>
<dbReference type="Pfam" id="PF24681">
    <property type="entry name" value="Kelch_KLHDC2_KLHL20_DRC7"/>
    <property type="match status" value="1"/>
</dbReference>
<dbReference type="OMA" id="DTCTLTW"/>
<dbReference type="EMBL" id="KV921545">
    <property type="protein sequence ID" value="ORE13344.1"/>
    <property type="molecule type" value="Genomic_DNA"/>
</dbReference>
<dbReference type="VEuPathDB" id="FungiDB:BCV72DRAFT_219059"/>
<dbReference type="AlphaFoldDB" id="A0A1X0RMZ7"/>
<evidence type="ECO:0000256" key="3">
    <source>
        <dbReference type="SAM" id="MobiDB-lite"/>
    </source>
</evidence>
<dbReference type="PANTHER" id="PTHR46093">
    <property type="entry name" value="ACYL-COA-BINDING DOMAIN-CONTAINING PROTEIN 5"/>
    <property type="match status" value="1"/>
</dbReference>
<feature type="signal peptide" evidence="5">
    <location>
        <begin position="1"/>
        <end position="26"/>
    </location>
</feature>